<organism evidence="2 3">
    <name type="scientific">Halorubrum salinarum</name>
    <dbReference type="NCBI Taxonomy" id="2739057"/>
    <lineage>
        <taxon>Archaea</taxon>
        <taxon>Methanobacteriati</taxon>
        <taxon>Methanobacteriota</taxon>
        <taxon>Stenosarchaea group</taxon>
        <taxon>Halobacteria</taxon>
        <taxon>Halobacteriales</taxon>
        <taxon>Haloferacaceae</taxon>
        <taxon>Halorubrum</taxon>
    </lineage>
</organism>
<dbReference type="KEGG" id="hsai:HPS36_12845"/>
<reference evidence="2 3" key="1">
    <citation type="submission" date="2020-05" db="EMBL/GenBank/DDBJ databases">
        <title>Halorubrum RHB-C sp.nov., an extremely halophilic archaeon isolated from solar salt farm.</title>
        <authorList>
            <person name="Ho H."/>
            <person name="Danganan R.E."/>
            <person name="Dedeles G.R."/>
            <person name="Kim S.-G."/>
        </authorList>
    </citation>
    <scope>NUCLEOTIDE SEQUENCE [LARGE SCALE GENOMIC DNA]</scope>
    <source>
        <strain evidence="2 3">RHB-C</strain>
    </source>
</reference>
<proteinExistence type="predicted"/>
<dbReference type="InterPro" id="IPR055966">
    <property type="entry name" value="DUF7544"/>
</dbReference>
<accession>A0A7D3Y1Z1</accession>
<dbReference type="GeneID" id="55595905"/>
<feature type="transmembrane region" description="Helical" evidence="1">
    <location>
        <begin position="145"/>
        <end position="170"/>
    </location>
</feature>
<keyword evidence="1" id="KW-0472">Membrane</keyword>
<protein>
    <submittedName>
        <fullName evidence="2">Uncharacterized protein</fullName>
    </submittedName>
</protein>
<feature type="transmembrane region" description="Helical" evidence="1">
    <location>
        <begin position="308"/>
        <end position="332"/>
    </location>
</feature>
<dbReference type="EMBL" id="CP053941">
    <property type="protein sequence ID" value="QKG93707.1"/>
    <property type="molecule type" value="Genomic_DNA"/>
</dbReference>
<dbReference type="Proteomes" id="UP000505020">
    <property type="component" value="Chromosome"/>
</dbReference>
<dbReference type="Pfam" id="PF24400">
    <property type="entry name" value="DUF7544"/>
    <property type="match status" value="1"/>
</dbReference>
<gene>
    <name evidence="2" type="ORF">HPS36_12845</name>
</gene>
<dbReference type="RefSeq" id="WP_173230447.1">
    <property type="nucleotide sequence ID" value="NZ_CP053941.1"/>
</dbReference>
<feature type="transmembrane region" description="Helical" evidence="1">
    <location>
        <begin position="250"/>
        <end position="275"/>
    </location>
</feature>
<feature type="transmembrane region" description="Helical" evidence="1">
    <location>
        <begin position="101"/>
        <end position="124"/>
    </location>
</feature>
<feature type="transmembrane region" description="Helical" evidence="1">
    <location>
        <begin position="281"/>
        <end position="301"/>
    </location>
</feature>
<keyword evidence="1" id="KW-1133">Transmembrane helix</keyword>
<name>A0A7D3Y1Z1_9EURY</name>
<evidence type="ECO:0000256" key="1">
    <source>
        <dbReference type="SAM" id="Phobius"/>
    </source>
</evidence>
<evidence type="ECO:0000313" key="3">
    <source>
        <dbReference type="Proteomes" id="UP000505020"/>
    </source>
</evidence>
<dbReference type="AlphaFoldDB" id="A0A7D3Y1Z1"/>
<keyword evidence="3" id="KW-1185">Reference proteome</keyword>
<sequence length="369" mass="36799">MSWHAVAAVDRAVRVTRGFLFPFEAVRWAKLGFLALVMAGGGAGASGATTSSLGGPAGGGAGAWSDAGPTEPASVPAGVERAANAGIERLAEVDAAVLTGLALGVLLAGMALFACSIAFRLVFYEALSTTEVALWRPFRDRFRQALGLLGVAVVSAVAVGLPAVAVAIALDPELLRFLGVSLGGLPRQSSVSAPAFGVLAVIGATVALVGTVVSRITFEFVAPAMVARDVGVIDGWRAVWASFRGSWADIVVYFAVHLVLAAGVGIVQAAAAAFVAGVVGATALVALLLASVALGGVGALIGTTAGAVALAAVLVCAVVAVVVLTLPVTLVVRTYLTAFEVSTLAGIDPELAPLAPTLVAGDDREPAGE</sequence>
<evidence type="ECO:0000313" key="2">
    <source>
        <dbReference type="EMBL" id="QKG93707.1"/>
    </source>
</evidence>
<keyword evidence="1" id="KW-0812">Transmembrane</keyword>
<feature type="transmembrane region" description="Helical" evidence="1">
    <location>
        <begin position="190"/>
        <end position="213"/>
    </location>
</feature>